<evidence type="ECO:0000256" key="3">
    <source>
        <dbReference type="ARBA" id="ARBA00022741"/>
    </source>
</evidence>
<evidence type="ECO:0000256" key="11">
    <source>
        <dbReference type="ARBA" id="ARBA00038058"/>
    </source>
</evidence>
<dbReference type="GO" id="GO:0043139">
    <property type="term" value="F:5'-3' DNA helicase activity"/>
    <property type="evidence" value="ECO:0007669"/>
    <property type="project" value="UniProtKB-EC"/>
</dbReference>
<comment type="similarity">
    <text evidence="11">Belongs to the helicase family. DinG subfamily.</text>
</comment>
<evidence type="ECO:0000256" key="14">
    <source>
        <dbReference type="ARBA" id="ARBA00071792"/>
    </source>
</evidence>
<accession>A3N0E3</accession>
<dbReference type="GO" id="GO:0046872">
    <property type="term" value="F:metal ion binding"/>
    <property type="evidence" value="ECO:0007669"/>
    <property type="project" value="UniProtKB-KW"/>
</dbReference>
<keyword evidence="6" id="KW-0067">ATP-binding</keyword>
<dbReference type="PANTHER" id="PTHR11472">
    <property type="entry name" value="DNA REPAIR DEAD HELICASE RAD3/XP-D SUBFAMILY MEMBER"/>
    <property type="match status" value="1"/>
</dbReference>
<dbReference type="Proteomes" id="UP000001432">
    <property type="component" value="Chromosome"/>
</dbReference>
<dbReference type="GO" id="GO:0016887">
    <property type="term" value="F:ATP hydrolysis activity"/>
    <property type="evidence" value="ECO:0007669"/>
    <property type="project" value="RHEA"/>
</dbReference>
<reference evidence="16 17" key="1">
    <citation type="journal article" date="2008" name="J. Bacteriol.">
        <title>The complete genome sequence of Actinobacillus pleuropneumoniae L20 (serotype 5b).</title>
        <authorList>
            <person name="Foote S.J."/>
            <person name="Bosse J.T."/>
            <person name="Bouevitch A.B."/>
            <person name="Langford P.R."/>
            <person name="Young N.M."/>
            <person name="Nash J.H."/>
        </authorList>
    </citation>
    <scope>NUCLEOTIDE SEQUENCE [LARGE SCALE GENOMIC DNA]</scope>
    <source>
        <strain evidence="16 17">L20</strain>
    </source>
</reference>
<evidence type="ECO:0000256" key="10">
    <source>
        <dbReference type="ARBA" id="ARBA00023235"/>
    </source>
</evidence>
<dbReference type="SMART" id="SM00491">
    <property type="entry name" value="HELICc2"/>
    <property type="match status" value="1"/>
</dbReference>
<dbReference type="EnsemblBacteria" id="ABN73879">
    <property type="protein sequence ID" value="ABN73879"/>
    <property type="gene ID" value="APL_0781"/>
</dbReference>
<dbReference type="RefSeq" id="WP_005612042.1">
    <property type="nucleotide sequence ID" value="NC_009053.1"/>
</dbReference>
<dbReference type="PROSITE" id="PS51193">
    <property type="entry name" value="HELICASE_ATP_BIND_2"/>
    <property type="match status" value="1"/>
</dbReference>
<evidence type="ECO:0000256" key="2">
    <source>
        <dbReference type="ARBA" id="ARBA00022723"/>
    </source>
</evidence>
<sequence>MKYDDKILHAFSEDGLLSSNIQGFRPRAAQLEMAQAVGRAVKFATPAVVEAGTGTGKTFAYLVPALLSGKKTIVSTGSKNLQDQLFNRDLPTIQNALKYKGKVALLKGRANYLCLERLDQVVAMGVLGDKSVLADLSKVSKWHTSTKTGDLSECITIAEDSPILPQLVSTAESCLGSDCPHFKDCYVVQARRRAMEADVVVVNHHLFCADMAVKETGFGELIPEAELIIFDEAHQLPDIASQYFGQSLSSRQLFDICKDTNIVYRTELKDLAQLGKAADHLQKTVQDFRLLMGTEGSIRGNLRELFNDQKVVGGLTKVSENIDFLSEVIKKSLGRSETLDKIFERLAEVKVQLKKLSDTSVVGYCYWYEANGRSFGLHITPLTVADKFGEQLKNQQIGWVFTSATLEVGGKFDHFCQRLGIENAEQLVLQSPFDYANQSLLCVPRYLPDTNKLHTLNELGKMLMPVIEANNGRCFLLCTSYFMMRGLADFLREHSNLSVLLQGETSKARLLEKFIAEENSVLVATQSFWEGIDVRGDALSLVIIDKLPFTSPDEPLLRARMEDCRLQGGEPFNDIQIPEAVITLKQGVGRLIRDVTDRGVVIICDSRLVMRNYGKTFLKSLPPSTRTRDLDKVIQFLKNK</sequence>
<comment type="catalytic activity">
    <reaction evidence="13">
        <text>ATP + H2O = ADP + phosphate + H(+)</text>
        <dbReference type="Rhea" id="RHEA:13065"/>
        <dbReference type="ChEBI" id="CHEBI:15377"/>
        <dbReference type="ChEBI" id="CHEBI:15378"/>
        <dbReference type="ChEBI" id="CHEBI:30616"/>
        <dbReference type="ChEBI" id="CHEBI:43474"/>
        <dbReference type="ChEBI" id="CHEBI:456216"/>
        <dbReference type="EC" id="5.6.2.3"/>
    </reaction>
</comment>
<comment type="cofactor">
    <cofactor evidence="1">
        <name>[4Fe-4S] cluster</name>
        <dbReference type="ChEBI" id="CHEBI:49883"/>
    </cofactor>
</comment>
<evidence type="ECO:0000259" key="15">
    <source>
        <dbReference type="PROSITE" id="PS51193"/>
    </source>
</evidence>
<dbReference type="PATRIC" id="fig|416269.6.peg.816"/>
<proteinExistence type="inferred from homology"/>
<dbReference type="GO" id="GO:0006281">
    <property type="term" value="P:DNA repair"/>
    <property type="evidence" value="ECO:0007669"/>
    <property type="project" value="TreeGrafter"/>
</dbReference>
<evidence type="ECO:0000256" key="7">
    <source>
        <dbReference type="ARBA" id="ARBA00023004"/>
    </source>
</evidence>
<dbReference type="GO" id="GO:0051536">
    <property type="term" value="F:iron-sulfur cluster binding"/>
    <property type="evidence" value="ECO:0007669"/>
    <property type="project" value="UniProtKB-KW"/>
</dbReference>
<dbReference type="InterPro" id="IPR045028">
    <property type="entry name" value="DinG/Rad3-like"/>
</dbReference>
<dbReference type="InterPro" id="IPR014013">
    <property type="entry name" value="Helic_SF1/SF2_ATP-bd_DinG/Rad3"/>
</dbReference>
<dbReference type="SUPFAM" id="SSF52540">
    <property type="entry name" value="P-loop containing nucleoside triphosphate hydrolases"/>
    <property type="match status" value="2"/>
</dbReference>
<protein>
    <recommendedName>
        <fullName evidence="14">ATP-dependent DNA helicase YoaA</fullName>
        <ecNumber evidence="12">5.6.2.3</ecNumber>
    </recommendedName>
</protein>
<evidence type="ECO:0000313" key="16">
    <source>
        <dbReference type="EMBL" id="ABN73879.1"/>
    </source>
</evidence>
<dbReference type="GO" id="GO:0005524">
    <property type="term" value="F:ATP binding"/>
    <property type="evidence" value="ECO:0007669"/>
    <property type="project" value="UniProtKB-KW"/>
</dbReference>
<evidence type="ECO:0000256" key="1">
    <source>
        <dbReference type="ARBA" id="ARBA00001966"/>
    </source>
</evidence>
<dbReference type="AlphaFoldDB" id="A3N0E3"/>
<dbReference type="GO" id="GO:0003677">
    <property type="term" value="F:DNA binding"/>
    <property type="evidence" value="ECO:0007669"/>
    <property type="project" value="UniProtKB-KW"/>
</dbReference>
<evidence type="ECO:0000256" key="13">
    <source>
        <dbReference type="ARBA" id="ARBA00048954"/>
    </source>
</evidence>
<evidence type="ECO:0000256" key="5">
    <source>
        <dbReference type="ARBA" id="ARBA00022806"/>
    </source>
</evidence>
<keyword evidence="8" id="KW-0411">Iron-sulfur</keyword>
<dbReference type="STRING" id="416269.APL_0781"/>
<dbReference type="eggNOG" id="COG1199">
    <property type="taxonomic scope" value="Bacteria"/>
</dbReference>
<dbReference type="InterPro" id="IPR027417">
    <property type="entry name" value="P-loop_NTPase"/>
</dbReference>
<organism evidence="16 17">
    <name type="scientific">Actinobacillus pleuropneumoniae serotype 5b (strain L20)</name>
    <dbReference type="NCBI Taxonomy" id="416269"/>
    <lineage>
        <taxon>Bacteria</taxon>
        <taxon>Pseudomonadati</taxon>
        <taxon>Pseudomonadota</taxon>
        <taxon>Gammaproteobacteria</taxon>
        <taxon>Pasteurellales</taxon>
        <taxon>Pasteurellaceae</taxon>
        <taxon>Actinobacillus</taxon>
    </lineage>
</organism>
<evidence type="ECO:0000256" key="4">
    <source>
        <dbReference type="ARBA" id="ARBA00022801"/>
    </source>
</evidence>
<evidence type="ECO:0000313" key="17">
    <source>
        <dbReference type="Proteomes" id="UP000001432"/>
    </source>
</evidence>
<keyword evidence="7" id="KW-0408">Iron</keyword>
<name>A3N0E3_ACTP2</name>
<dbReference type="Pfam" id="PF13307">
    <property type="entry name" value="Helicase_C_2"/>
    <property type="match status" value="1"/>
</dbReference>
<dbReference type="EMBL" id="CP000569">
    <property type="protein sequence ID" value="ABN73879.1"/>
    <property type="molecule type" value="Genomic_DNA"/>
</dbReference>
<dbReference type="EC" id="5.6.2.3" evidence="12"/>
<keyword evidence="10" id="KW-0413">Isomerase</keyword>
<dbReference type="HOGENOM" id="CLU_012117_2_0_6"/>
<dbReference type="PANTHER" id="PTHR11472:SF34">
    <property type="entry name" value="REGULATOR OF TELOMERE ELONGATION HELICASE 1"/>
    <property type="match status" value="1"/>
</dbReference>
<evidence type="ECO:0000256" key="8">
    <source>
        <dbReference type="ARBA" id="ARBA00023014"/>
    </source>
</evidence>
<feature type="domain" description="Helicase ATP-binding" evidence="15">
    <location>
        <begin position="16"/>
        <end position="278"/>
    </location>
</feature>
<keyword evidence="3" id="KW-0547">Nucleotide-binding</keyword>
<keyword evidence="2" id="KW-0479">Metal-binding</keyword>
<dbReference type="InterPro" id="IPR006555">
    <property type="entry name" value="ATP-dep_Helicase_C"/>
</dbReference>
<dbReference type="KEGG" id="apl:APL_0781"/>
<dbReference type="Gene3D" id="3.40.50.300">
    <property type="entry name" value="P-loop containing nucleotide triphosphate hydrolases"/>
    <property type="match status" value="2"/>
</dbReference>
<keyword evidence="5 16" id="KW-0347">Helicase</keyword>
<evidence type="ECO:0000256" key="12">
    <source>
        <dbReference type="ARBA" id="ARBA00044969"/>
    </source>
</evidence>
<evidence type="ECO:0000256" key="9">
    <source>
        <dbReference type="ARBA" id="ARBA00023125"/>
    </source>
</evidence>
<evidence type="ECO:0000256" key="6">
    <source>
        <dbReference type="ARBA" id="ARBA00022840"/>
    </source>
</evidence>
<dbReference type="FunFam" id="3.40.50.300:FF:000499">
    <property type="entry name" value="ATP-dependent DNA helicase"/>
    <property type="match status" value="1"/>
</dbReference>
<keyword evidence="9" id="KW-0238">DNA-binding</keyword>
<keyword evidence="4 16" id="KW-0378">Hydrolase</keyword>
<gene>
    <name evidence="16" type="ordered locus">APL_0781</name>
</gene>
<dbReference type="FunFam" id="3.40.50.300:FF:000466">
    <property type="entry name" value="ATP-dependent DNA helicase"/>
    <property type="match status" value="1"/>
</dbReference>